<gene>
    <name evidence="1" type="ORF">BSAL_93485c</name>
</gene>
<evidence type="ECO:0000313" key="2">
    <source>
        <dbReference type="Proteomes" id="UP000051952"/>
    </source>
</evidence>
<sequence>MQGAFSHAGQKNIFHCLDVDPCRRTPLASLQLTVAIGTVCRTLSFALCFQHLVEIVPSNIMDAALTLNGSPLPSRKKAAMAPIVFSLIRCLVQHRCLLLDNLRVPQEYLGLHRSLFLWWASLEASVHPLALLRDQSPACLHSGLALLTGFDELQVKKIAAWELALVVFAHLSAITMLSSALQSSVTTKCRGIHWGARNVNLATFINVRHCLSCVVCCCFFFDSCGGNVLVPFTEIRKKLRGSFVSKKHRAQEKKT</sequence>
<dbReference type="AlphaFoldDB" id="A0A0S4J5Q8"/>
<reference evidence="2" key="1">
    <citation type="submission" date="2015-09" db="EMBL/GenBank/DDBJ databases">
        <authorList>
            <consortium name="Pathogen Informatics"/>
        </authorList>
    </citation>
    <scope>NUCLEOTIDE SEQUENCE [LARGE SCALE GENOMIC DNA]</scope>
    <source>
        <strain evidence="2">Lake Konstanz</strain>
    </source>
</reference>
<protein>
    <submittedName>
        <fullName evidence="1">Uncharacterized protein</fullName>
    </submittedName>
</protein>
<proteinExistence type="predicted"/>
<dbReference type="EMBL" id="CYKH01001316">
    <property type="protein sequence ID" value="CUG86506.1"/>
    <property type="molecule type" value="Genomic_DNA"/>
</dbReference>
<dbReference type="Proteomes" id="UP000051952">
    <property type="component" value="Unassembled WGS sequence"/>
</dbReference>
<evidence type="ECO:0000313" key="1">
    <source>
        <dbReference type="EMBL" id="CUG86506.1"/>
    </source>
</evidence>
<name>A0A0S4J5Q8_BODSA</name>
<keyword evidence="2" id="KW-1185">Reference proteome</keyword>
<dbReference type="VEuPathDB" id="TriTrypDB:BSAL_93485c"/>
<organism evidence="1 2">
    <name type="scientific">Bodo saltans</name>
    <name type="common">Flagellated protozoan</name>
    <dbReference type="NCBI Taxonomy" id="75058"/>
    <lineage>
        <taxon>Eukaryota</taxon>
        <taxon>Discoba</taxon>
        <taxon>Euglenozoa</taxon>
        <taxon>Kinetoplastea</taxon>
        <taxon>Metakinetoplastina</taxon>
        <taxon>Eubodonida</taxon>
        <taxon>Bodonidae</taxon>
        <taxon>Bodo</taxon>
    </lineage>
</organism>
<accession>A0A0S4J5Q8</accession>